<dbReference type="GO" id="GO:0097237">
    <property type="term" value="P:cellular response to toxic substance"/>
    <property type="evidence" value="ECO:0007669"/>
    <property type="project" value="UniProtKB-ARBA"/>
</dbReference>
<evidence type="ECO:0008006" key="7">
    <source>
        <dbReference type="Google" id="ProtNLM"/>
    </source>
</evidence>
<dbReference type="AlphaFoldDB" id="A0A4S8LK49"/>
<comment type="similarity">
    <text evidence="1">Belongs to the class-II pyridine nucleotide-disulfide oxidoreductase family.</text>
</comment>
<dbReference type="InterPro" id="IPR036188">
    <property type="entry name" value="FAD/NAD-bd_sf"/>
</dbReference>
<dbReference type="PRINTS" id="PR00469">
    <property type="entry name" value="PNDRDTASEII"/>
</dbReference>
<feature type="region of interest" description="Disordered" evidence="4">
    <location>
        <begin position="282"/>
        <end position="303"/>
    </location>
</feature>
<evidence type="ECO:0000313" key="6">
    <source>
        <dbReference type="Proteomes" id="UP000297245"/>
    </source>
</evidence>
<dbReference type="PANTHER" id="PTHR48105">
    <property type="entry name" value="THIOREDOXIN REDUCTASE 1-RELATED-RELATED"/>
    <property type="match status" value="1"/>
</dbReference>
<keyword evidence="2" id="KW-0285">Flavoprotein</keyword>
<evidence type="ECO:0000313" key="5">
    <source>
        <dbReference type="EMBL" id="THU89494.1"/>
    </source>
</evidence>
<dbReference type="SUPFAM" id="SSF51905">
    <property type="entry name" value="FAD/NAD(P)-binding domain"/>
    <property type="match status" value="1"/>
</dbReference>
<dbReference type="InterPro" id="IPR050097">
    <property type="entry name" value="Ferredoxin-NADP_redctase_2"/>
</dbReference>
<accession>A0A4S8LK49</accession>
<feature type="compositionally biased region" description="Basic and acidic residues" evidence="4">
    <location>
        <begin position="282"/>
        <end position="297"/>
    </location>
</feature>
<name>A0A4S8LK49_DENBC</name>
<gene>
    <name evidence="5" type="ORF">K435DRAFT_802700</name>
</gene>
<keyword evidence="3" id="KW-0560">Oxidoreductase</keyword>
<dbReference type="EMBL" id="ML179365">
    <property type="protein sequence ID" value="THU89494.1"/>
    <property type="molecule type" value="Genomic_DNA"/>
</dbReference>
<evidence type="ECO:0000256" key="1">
    <source>
        <dbReference type="ARBA" id="ARBA00009333"/>
    </source>
</evidence>
<evidence type="ECO:0000256" key="3">
    <source>
        <dbReference type="ARBA" id="ARBA00023002"/>
    </source>
</evidence>
<dbReference type="Gene3D" id="3.50.50.60">
    <property type="entry name" value="FAD/NAD(P)-binding domain"/>
    <property type="match status" value="3"/>
</dbReference>
<sequence length="303" mass="33861">MANGFAADGQRTATVNGTSSFPSFEIHNSTSLLSFPHPIENFHGFPTRILGPKLMDKFREQFLRFGTRIITETISKIVLSHRPFQYWREGQGDEEPEMADTVTVATGTSAKGLGLKGEEAYWQSGMSACAVFDGAVTIFSDVMKYGSRTYVHVLVRRNELRASKSMAKRLINHPKILPKCQGNSELLKNLRIRNAETGEDRDLAVNELFYAPAPQKRLSQKSESVPGTVTIYTPLDRSGVGYGRSPLRVRDLIFGWEGKEGKERKQQRVSKRVVLSYMMGVERERGEGGPDNGDKEMNLGTHT</sequence>
<proteinExistence type="inferred from homology"/>
<dbReference type="Proteomes" id="UP000297245">
    <property type="component" value="Unassembled WGS sequence"/>
</dbReference>
<keyword evidence="6" id="KW-1185">Reference proteome</keyword>
<organism evidence="5 6">
    <name type="scientific">Dendrothele bispora (strain CBS 962.96)</name>
    <dbReference type="NCBI Taxonomy" id="1314807"/>
    <lineage>
        <taxon>Eukaryota</taxon>
        <taxon>Fungi</taxon>
        <taxon>Dikarya</taxon>
        <taxon>Basidiomycota</taxon>
        <taxon>Agaricomycotina</taxon>
        <taxon>Agaricomycetes</taxon>
        <taxon>Agaricomycetidae</taxon>
        <taxon>Agaricales</taxon>
        <taxon>Agaricales incertae sedis</taxon>
        <taxon>Dendrothele</taxon>
    </lineage>
</organism>
<protein>
    <recommendedName>
        <fullName evidence="7">FAD/NAD(P)-binding domain-containing protein</fullName>
    </recommendedName>
</protein>
<reference evidence="5 6" key="1">
    <citation type="journal article" date="2019" name="Nat. Ecol. Evol.">
        <title>Megaphylogeny resolves global patterns of mushroom evolution.</title>
        <authorList>
            <person name="Varga T."/>
            <person name="Krizsan K."/>
            <person name="Foldi C."/>
            <person name="Dima B."/>
            <person name="Sanchez-Garcia M."/>
            <person name="Sanchez-Ramirez S."/>
            <person name="Szollosi G.J."/>
            <person name="Szarkandi J.G."/>
            <person name="Papp V."/>
            <person name="Albert L."/>
            <person name="Andreopoulos W."/>
            <person name="Angelini C."/>
            <person name="Antonin V."/>
            <person name="Barry K.W."/>
            <person name="Bougher N.L."/>
            <person name="Buchanan P."/>
            <person name="Buyck B."/>
            <person name="Bense V."/>
            <person name="Catcheside P."/>
            <person name="Chovatia M."/>
            <person name="Cooper J."/>
            <person name="Damon W."/>
            <person name="Desjardin D."/>
            <person name="Finy P."/>
            <person name="Geml J."/>
            <person name="Haridas S."/>
            <person name="Hughes K."/>
            <person name="Justo A."/>
            <person name="Karasinski D."/>
            <person name="Kautmanova I."/>
            <person name="Kiss B."/>
            <person name="Kocsube S."/>
            <person name="Kotiranta H."/>
            <person name="LaButti K.M."/>
            <person name="Lechner B.E."/>
            <person name="Liimatainen K."/>
            <person name="Lipzen A."/>
            <person name="Lukacs Z."/>
            <person name="Mihaltcheva S."/>
            <person name="Morgado L.N."/>
            <person name="Niskanen T."/>
            <person name="Noordeloos M.E."/>
            <person name="Ohm R.A."/>
            <person name="Ortiz-Santana B."/>
            <person name="Ovrebo C."/>
            <person name="Racz N."/>
            <person name="Riley R."/>
            <person name="Savchenko A."/>
            <person name="Shiryaev A."/>
            <person name="Soop K."/>
            <person name="Spirin V."/>
            <person name="Szebenyi C."/>
            <person name="Tomsovsky M."/>
            <person name="Tulloss R.E."/>
            <person name="Uehling J."/>
            <person name="Grigoriev I.V."/>
            <person name="Vagvolgyi C."/>
            <person name="Papp T."/>
            <person name="Martin F.M."/>
            <person name="Miettinen O."/>
            <person name="Hibbett D.S."/>
            <person name="Nagy L.G."/>
        </authorList>
    </citation>
    <scope>NUCLEOTIDE SEQUENCE [LARGE SCALE GENOMIC DNA]</scope>
    <source>
        <strain evidence="5 6">CBS 962.96</strain>
    </source>
</reference>
<dbReference type="GO" id="GO:0016491">
    <property type="term" value="F:oxidoreductase activity"/>
    <property type="evidence" value="ECO:0007669"/>
    <property type="project" value="UniProtKB-KW"/>
</dbReference>
<dbReference type="OrthoDB" id="371245at2759"/>
<evidence type="ECO:0000256" key="4">
    <source>
        <dbReference type="SAM" id="MobiDB-lite"/>
    </source>
</evidence>
<evidence type="ECO:0000256" key="2">
    <source>
        <dbReference type="ARBA" id="ARBA00022630"/>
    </source>
</evidence>